<protein>
    <submittedName>
        <fullName evidence="2">Membrane protein</fullName>
    </submittedName>
</protein>
<organism evidence="2 3">
    <name type="scientific">Streptomyces albireticuli</name>
    <dbReference type="NCBI Taxonomy" id="1940"/>
    <lineage>
        <taxon>Bacteria</taxon>
        <taxon>Bacillati</taxon>
        <taxon>Actinomycetota</taxon>
        <taxon>Actinomycetes</taxon>
        <taxon>Kitasatosporales</taxon>
        <taxon>Streptomycetaceae</taxon>
        <taxon>Streptomyces</taxon>
    </lineage>
</organism>
<dbReference type="KEGG" id="salj:SMD11_5615"/>
<keyword evidence="1" id="KW-0812">Transmembrane</keyword>
<dbReference type="AlphaFoldDB" id="A0A1Z2LA73"/>
<keyword evidence="1" id="KW-0472">Membrane</keyword>
<evidence type="ECO:0000256" key="1">
    <source>
        <dbReference type="SAM" id="Phobius"/>
    </source>
</evidence>
<feature type="transmembrane region" description="Helical" evidence="1">
    <location>
        <begin position="110"/>
        <end position="132"/>
    </location>
</feature>
<keyword evidence="1" id="KW-1133">Transmembrane helix</keyword>
<dbReference type="EMBL" id="CP021744">
    <property type="protein sequence ID" value="ARZ71194.1"/>
    <property type="molecule type" value="Genomic_DNA"/>
</dbReference>
<gene>
    <name evidence="2" type="ORF">SMD11_5615</name>
</gene>
<dbReference type="Proteomes" id="UP000195755">
    <property type="component" value="Chromosome"/>
</dbReference>
<name>A0A1Z2LA73_9ACTN</name>
<evidence type="ECO:0000313" key="3">
    <source>
        <dbReference type="Proteomes" id="UP000195755"/>
    </source>
</evidence>
<proteinExistence type="predicted"/>
<feature type="transmembrane region" description="Helical" evidence="1">
    <location>
        <begin position="78"/>
        <end position="98"/>
    </location>
</feature>
<reference evidence="2 3" key="1">
    <citation type="submission" date="2017-06" db="EMBL/GenBank/DDBJ databases">
        <title>Streptomyces albireticuli Genome sequencing and assembly.</title>
        <authorList>
            <person name="Wang Y."/>
            <person name="Du B."/>
            <person name="Ding Y."/>
            <person name="Liu H."/>
            <person name="Hou Q."/>
            <person name="Liu K."/>
            <person name="Yao L."/>
            <person name="Wang C."/>
        </authorList>
    </citation>
    <scope>NUCLEOTIDE SEQUENCE [LARGE SCALE GENOMIC DNA]</scope>
    <source>
        <strain evidence="2 3">MDJK11</strain>
    </source>
</reference>
<sequence length="175" mass="19626">MMAPLFERDTTTVRIPRQRRFSRQAPVVVVLPQELTWKQRAAYAIGRAMWKRRRALLPALTSLTCFLATVVAHHLAPWLWAVLAFVAVAGPGWLVWIERRRPSAGRRVRMWRYGLAALVMTAGAWAAASVAYGPTAGLLPLLWLLLTIAAHVTWRTLRRPTPAPAAESFEKEPGV</sequence>
<feature type="transmembrane region" description="Helical" evidence="1">
    <location>
        <begin position="138"/>
        <end position="154"/>
    </location>
</feature>
<feature type="transmembrane region" description="Helical" evidence="1">
    <location>
        <begin position="55"/>
        <end position="72"/>
    </location>
</feature>
<accession>A0A1Z2LA73</accession>
<evidence type="ECO:0000313" key="2">
    <source>
        <dbReference type="EMBL" id="ARZ71194.1"/>
    </source>
</evidence>